<evidence type="ECO:0000313" key="2">
    <source>
        <dbReference type="Proteomes" id="UP001159405"/>
    </source>
</evidence>
<organism evidence="1 2">
    <name type="scientific">Porites lobata</name>
    <dbReference type="NCBI Taxonomy" id="104759"/>
    <lineage>
        <taxon>Eukaryota</taxon>
        <taxon>Metazoa</taxon>
        <taxon>Cnidaria</taxon>
        <taxon>Anthozoa</taxon>
        <taxon>Hexacorallia</taxon>
        <taxon>Scleractinia</taxon>
        <taxon>Fungiina</taxon>
        <taxon>Poritidae</taxon>
        <taxon>Porites</taxon>
    </lineage>
</organism>
<comment type="caution">
    <text evidence="1">The sequence shown here is derived from an EMBL/GenBank/DDBJ whole genome shotgun (WGS) entry which is preliminary data.</text>
</comment>
<evidence type="ECO:0008006" key="3">
    <source>
        <dbReference type="Google" id="ProtNLM"/>
    </source>
</evidence>
<name>A0ABN8P9Q2_9CNID</name>
<reference evidence="1 2" key="1">
    <citation type="submission" date="2022-05" db="EMBL/GenBank/DDBJ databases">
        <authorList>
            <consortium name="Genoscope - CEA"/>
            <person name="William W."/>
        </authorList>
    </citation>
    <scope>NUCLEOTIDE SEQUENCE [LARGE SCALE GENOMIC DNA]</scope>
</reference>
<accession>A0ABN8P9Q2</accession>
<sequence>MKCYKRLIHKQFVPVSGLCGPHHLLFIIYINDFPKCLRHTTPGMFADDTYITTSHEDISTIECSFIQ</sequence>
<gene>
    <name evidence="1" type="ORF">PLOB_00038081</name>
</gene>
<dbReference type="Proteomes" id="UP001159405">
    <property type="component" value="Unassembled WGS sequence"/>
</dbReference>
<dbReference type="EMBL" id="CALNXK010000056">
    <property type="protein sequence ID" value="CAH3135800.1"/>
    <property type="molecule type" value="Genomic_DNA"/>
</dbReference>
<keyword evidence="2" id="KW-1185">Reference proteome</keyword>
<evidence type="ECO:0000313" key="1">
    <source>
        <dbReference type="EMBL" id="CAH3135800.1"/>
    </source>
</evidence>
<protein>
    <recommendedName>
        <fullName evidence="3">Reverse transcriptase domain-containing protein</fullName>
    </recommendedName>
</protein>
<proteinExistence type="predicted"/>